<keyword evidence="4 9" id="KW-0732">Signal</keyword>
<evidence type="ECO:0000256" key="5">
    <source>
        <dbReference type="ARBA" id="ARBA00022801"/>
    </source>
</evidence>
<dbReference type="GO" id="GO:0006508">
    <property type="term" value="P:proteolysis"/>
    <property type="evidence" value="ECO:0007669"/>
    <property type="project" value="UniProtKB-KW"/>
</dbReference>
<reference evidence="13 14" key="1">
    <citation type="submission" date="2024-04" db="EMBL/GenBank/DDBJ databases">
        <authorList>
            <person name="Fracassetti M."/>
        </authorList>
    </citation>
    <scope>NUCLEOTIDE SEQUENCE [LARGE SCALE GENOMIC DNA]</scope>
</reference>
<dbReference type="GO" id="GO:0009610">
    <property type="term" value="P:response to symbiotic fungus"/>
    <property type="evidence" value="ECO:0007669"/>
    <property type="project" value="UniProtKB-ARBA"/>
</dbReference>
<dbReference type="SUPFAM" id="SSF52743">
    <property type="entry name" value="Subtilisin-like"/>
    <property type="match status" value="1"/>
</dbReference>
<dbReference type="Pfam" id="PF02225">
    <property type="entry name" value="PA"/>
    <property type="match status" value="1"/>
</dbReference>
<feature type="active site" description="Charge relay system" evidence="7 8">
    <location>
        <position position="172"/>
    </location>
</feature>
<dbReference type="InterPro" id="IPR000209">
    <property type="entry name" value="Peptidase_S8/S53_dom"/>
</dbReference>
<dbReference type="InterPro" id="IPR037045">
    <property type="entry name" value="S8pro/Inhibitor_I9_sf"/>
</dbReference>
<comment type="similarity">
    <text evidence="2 8">Belongs to the peptidase S8 family.</text>
</comment>
<gene>
    <name evidence="13" type="ORF">LTRI10_LOCUS51766</name>
</gene>
<dbReference type="Pfam" id="PF05922">
    <property type="entry name" value="Inhibitor_I9"/>
    <property type="match status" value="1"/>
</dbReference>
<dbReference type="Gene3D" id="2.60.40.2310">
    <property type="match status" value="1"/>
</dbReference>
<dbReference type="PROSITE" id="PS00138">
    <property type="entry name" value="SUBTILASE_SER"/>
    <property type="match status" value="1"/>
</dbReference>
<evidence type="ECO:0000256" key="4">
    <source>
        <dbReference type="ARBA" id="ARBA00022729"/>
    </source>
</evidence>
<evidence type="ECO:0000256" key="6">
    <source>
        <dbReference type="ARBA" id="ARBA00022825"/>
    </source>
</evidence>
<dbReference type="Pfam" id="PF00082">
    <property type="entry name" value="Peptidase_S8"/>
    <property type="match status" value="1"/>
</dbReference>
<dbReference type="PRINTS" id="PR00723">
    <property type="entry name" value="SUBTILISIN"/>
</dbReference>
<evidence type="ECO:0000256" key="9">
    <source>
        <dbReference type="SAM" id="SignalP"/>
    </source>
</evidence>
<name>A0AAV2GNY6_9ROSI</name>
<feature type="active site" description="Charge relay system" evidence="7 8">
    <location>
        <position position="233"/>
    </location>
</feature>
<dbReference type="CDD" id="cd02120">
    <property type="entry name" value="PA_subtilisin_like"/>
    <property type="match status" value="1"/>
</dbReference>
<evidence type="ECO:0000256" key="8">
    <source>
        <dbReference type="PROSITE-ProRule" id="PRU01240"/>
    </source>
</evidence>
<dbReference type="Gene3D" id="3.40.50.200">
    <property type="entry name" value="Peptidase S8/S53 domain"/>
    <property type="match status" value="1"/>
</dbReference>
<evidence type="ECO:0000256" key="3">
    <source>
        <dbReference type="ARBA" id="ARBA00022670"/>
    </source>
</evidence>
<protein>
    <submittedName>
        <fullName evidence="13">Uncharacterized protein</fullName>
    </submittedName>
</protein>
<feature type="domain" description="PA" evidence="11">
    <location>
        <begin position="411"/>
        <end position="486"/>
    </location>
</feature>
<dbReference type="InterPro" id="IPR022398">
    <property type="entry name" value="Peptidase_S8_His-AS"/>
</dbReference>
<feature type="active site" description="Charge relay system" evidence="7 8">
    <location>
        <position position="570"/>
    </location>
</feature>
<evidence type="ECO:0000256" key="1">
    <source>
        <dbReference type="ARBA" id="ARBA00004613"/>
    </source>
</evidence>
<dbReference type="PROSITE" id="PS51892">
    <property type="entry name" value="SUBTILASE"/>
    <property type="match status" value="1"/>
</dbReference>
<dbReference type="PROSITE" id="PS00137">
    <property type="entry name" value="SUBTILASE_HIS"/>
    <property type="match status" value="1"/>
</dbReference>
<keyword evidence="3 8" id="KW-0645">Protease</keyword>
<organism evidence="13 14">
    <name type="scientific">Linum trigynum</name>
    <dbReference type="NCBI Taxonomy" id="586398"/>
    <lineage>
        <taxon>Eukaryota</taxon>
        <taxon>Viridiplantae</taxon>
        <taxon>Streptophyta</taxon>
        <taxon>Embryophyta</taxon>
        <taxon>Tracheophyta</taxon>
        <taxon>Spermatophyta</taxon>
        <taxon>Magnoliopsida</taxon>
        <taxon>eudicotyledons</taxon>
        <taxon>Gunneridae</taxon>
        <taxon>Pentapetalae</taxon>
        <taxon>rosids</taxon>
        <taxon>fabids</taxon>
        <taxon>Malpighiales</taxon>
        <taxon>Linaceae</taxon>
        <taxon>Linum</taxon>
    </lineage>
</organism>
<evidence type="ECO:0000313" key="13">
    <source>
        <dbReference type="EMBL" id="CAL1412473.1"/>
    </source>
</evidence>
<keyword evidence="14" id="KW-1185">Reference proteome</keyword>
<dbReference type="CDD" id="cd04852">
    <property type="entry name" value="Peptidases_S8_3"/>
    <property type="match status" value="1"/>
</dbReference>
<evidence type="ECO:0000259" key="12">
    <source>
        <dbReference type="Pfam" id="PF05922"/>
    </source>
</evidence>
<accession>A0AAV2GNY6</accession>
<dbReference type="AlphaFoldDB" id="A0AAV2GNY6"/>
<dbReference type="InterPro" id="IPR010259">
    <property type="entry name" value="S8pro/Inhibitor_I9"/>
</dbReference>
<evidence type="ECO:0000259" key="11">
    <source>
        <dbReference type="Pfam" id="PF02225"/>
    </source>
</evidence>
<dbReference type="InterPro" id="IPR045051">
    <property type="entry name" value="SBT"/>
</dbReference>
<dbReference type="Gene3D" id="3.30.70.80">
    <property type="entry name" value="Peptidase S8 propeptide/proteinase inhibitor I9"/>
    <property type="match status" value="1"/>
</dbReference>
<evidence type="ECO:0000256" key="2">
    <source>
        <dbReference type="ARBA" id="ARBA00011073"/>
    </source>
</evidence>
<evidence type="ECO:0000259" key="10">
    <source>
        <dbReference type="Pfam" id="PF00082"/>
    </source>
</evidence>
<dbReference type="Gene3D" id="3.50.30.30">
    <property type="match status" value="1"/>
</dbReference>
<keyword evidence="6 8" id="KW-0720">Serine protease</keyword>
<dbReference type="InterPro" id="IPR034197">
    <property type="entry name" value="Peptidases_S8_3"/>
</dbReference>
<proteinExistence type="inferred from homology"/>
<evidence type="ECO:0000313" key="14">
    <source>
        <dbReference type="Proteomes" id="UP001497516"/>
    </source>
</evidence>
<keyword evidence="5 8" id="KW-0378">Hydrolase</keyword>
<dbReference type="GO" id="GO:0005576">
    <property type="term" value="C:extracellular region"/>
    <property type="evidence" value="ECO:0007669"/>
    <property type="project" value="UniProtKB-SubCell"/>
</dbReference>
<sequence length="743" mass="78980">MLPHLQKSISHTPATIMLRVLMISCAILLLSLLPAPTESTNYQFDDGGGSAAESSSSDAVYIVYMGAANPDNFAAKETVLNSLLERRETDVLRRYSHGLSGFAAYLSATEAQSIAACPGVVSVFRSSNLKLHTTRSWDFLQELQSESDAVPPSSCRSNKQPDSSNVVIGIFDSGIWPESESFRLQGTNPSVPRGWNGTCMAGRNFNITACNGKIIGARYYTNISDTPRDLDGHGTHVASTAAGVAVGKASYYDGLAAGTARGGSESARIAVYKVCQRRDCPAWLLLGAFDDAIAEGVDVISLSLGSDDSGDFLRDPLALGAFHAVEHGIAVVCAGGNSGPRPSTISNDAPWIVTVGASTVDRAFRSNILLGGGQGEWIGLAGLISRSPIYPLTDGRSAKKGNVSFSAARYRSCEPNSLSKEKMEGKIVICDVKDGGFEYDYDDQLREVFSKGGLGVIVVKNISKRVTESLWDIPITAVGSREAAQLMAYIKATRKPLATILPTVVVGNYTPAPEVAFFSSRGRSNNSAHIIKPDITAPGVNILAAWTGDDDLDKPKGRPQSSFYLDSGTSMSCPHVTGVAADIKALNPSFTPSAIKSAIMTTGTNNLGSRITTHTGEEASPYDLGAGELNPMGSLNPGLVYETDVTHHLLFMCYYGYDTNTVSWISKVARSSNFSCPPDSRSDLISNLNFPSISVGLTGANRTRTVPRVLTNVAGNGNWTYKAVVEFGGAARSSNHKLCFALT</sequence>
<evidence type="ECO:0000256" key="7">
    <source>
        <dbReference type="PIRSR" id="PIRSR615500-1"/>
    </source>
</evidence>
<dbReference type="PANTHER" id="PTHR10795">
    <property type="entry name" value="PROPROTEIN CONVERTASE SUBTILISIN/KEXIN"/>
    <property type="match status" value="1"/>
</dbReference>
<feature type="chain" id="PRO_5043550640" evidence="9">
    <location>
        <begin position="40"/>
        <end position="743"/>
    </location>
</feature>
<feature type="domain" description="Peptidase S8/S53" evidence="10">
    <location>
        <begin position="164"/>
        <end position="608"/>
    </location>
</feature>
<dbReference type="InterPro" id="IPR003137">
    <property type="entry name" value="PA_domain"/>
</dbReference>
<dbReference type="InterPro" id="IPR015500">
    <property type="entry name" value="Peptidase_S8_subtilisin-rel"/>
</dbReference>
<dbReference type="InterPro" id="IPR023828">
    <property type="entry name" value="Peptidase_S8_Ser-AS"/>
</dbReference>
<dbReference type="GO" id="GO:0004252">
    <property type="term" value="F:serine-type endopeptidase activity"/>
    <property type="evidence" value="ECO:0007669"/>
    <property type="project" value="UniProtKB-UniRule"/>
</dbReference>
<dbReference type="Proteomes" id="UP001497516">
    <property type="component" value="Chromosome 9"/>
</dbReference>
<feature type="signal peptide" evidence="9">
    <location>
        <begin position="1"/>
        <end position="39"/>
    </location>
</feature>
<dbReference type="InterPro" id="IPR036852">
    <property type="entry name" value="Peptidase_S8/S53_dom_sf"/>
</dbReference>
<dbReference type="EMBL" id="OZ034822">
    <property type="protein sequence ID" value="CAL1412473.1"/>
    <property type="molecule type" value="Genomic_DNA"/>
</dbReference>
<feature type="domain" description="Inhibitor I9" evidence="12">
    <location>
        <begin position="60"/>
        <end position="132"/>
    </location>
</feature>
<comment type="subcellular location">
    <subcellularLocation>
        <location evidence="1">Secreted</location>
    </subcellularLocation>
</comment>